<dbReference type="InterPro" id="IPR043504">
    <property type="entry name" value="Peptidase_S1_PA_chymotrypsin"/>
</dbReference>
<dbReference type="EMBL" id="KQ965758">
    <property type="protein sequence ID" value="KXS16052.1"/>
    <property type="molecule type" value="Genomic_DNA"/>
</dbReference>
<evidence type="ECO:0000313" key="4">
    <source>
        <dbReference type="EMBL" id="KXS16052.1"/>
    </source>
</evidence>
<proteinExistence type="predicted"/>
<keyword evidence="2" id="KW-0378">Hydrolase</keyword>
<dbReference type="PROSITE" id="PS00134">
    <property type="entry name" value="TRYPSIN_HIS"/>
    <property type="match status" value="1"/>
</dbReference>
<keyword evidence="1" id="KW-1015">Disulfide bond</keyword>
<accession>A0A139AGU8</accession>
<feature type="domain" description="Peptidase S1" evidence="3">
    <location>
        <begin position="40"/>
        <end position="304"/>
    </location>
</feature>
<evidence type="ECO:0000259" key="3">
    <source>
        <dbReference type="PROSITE" id="PS50240"/>
    </source>
</evidence>
<evidence type="ECO:0000256" key="2">
    <source>
        <dbReference type="RuleBase" id="RU363034"/>
    </source>
</evidence>
<evidence type="ECO:0000313" key="5">
    <source>
        <dbReference type="Proteomes" id="UP000070544"/>
    </source>
</evidence>
<dbReference type="GO" id="GO:0006508">
    <property type="term" value="P:proteolysis"/>
    <property type="evidence" value="ECO:0007669"/>
    <property type="project" value="UniProtKB-KW"/>
</dbReference>
<dbReference type="PROSITE" id="PS50240">
    <property type="entry name" value="TRYPSIN_DOM"/>
    <property type="match status" value="1"/>
</dbReference>
<keyword evidence="5" id="KW-1185">Reference proteome</keyword>
<dbReference type="SUPFAM" id="SSF50494">
    <property type="entry name" value="Trypsin-like serine proteases"/>
    <property type="match status" value="1"/>
</dbReference>
<dbReference type="InterPro" id="IPR050430">
    <property type="entry name" value="Peptidase_S1"/>
</dbReference>
<dbReference type="PANTHER" id="PTHR24276:SF98">
    <property type="entry name" value="FI18310P1-RELATED"/>
    <property type="match status" value="1"/>
</dbReference>
<dbReference type="STRING" id="1344416.A0A139AGU8"/>
<dbReference type="GO" id="GO:0004252">
    <property type="term" value="F:serine-type endopeptidase activity"/>
    <property type="evidence" value="ECO:0007669"/>
    <property type="project" value="InterPro"/>
</dbReference>
<keyword evidence="2" id="KW-0720">Serine protease</keyword>
<dbReference type="InterPro" id="IPR018114">
    <property type="entry name" value="TRYPSIN_HIS"/>
</dbReference>
<dbReference type="PANTHER" id="PTHR24276">
    <property type="entry name" value="POLYSERASE-RELATED"/>
    <property type="match status" value="1"/>
</dbReference>
<dbReference type="SMART" id="SM00020">
    <property type="entry name" value="Tryp_SPc"/>
    <property type="match status" value="1"/>
</dbReference>
<evidence type="ECO:0000256" key="1">
    <source>
        <dbReference type="ARBA" id="ARBA00023157"/>
    </source>
</evidence>
<protein>
    <submittedName>
        <fullName evidence="4">Trypsin-like serine protease</fullName>
    </submittedName>
</protein>
<dbReference type="Proteomes" id="UP000070544">
    <property type="component" value="Unassembled WGS sequence"/>
</dbReference>
<reference evidence="4 5" key="1">
    <citation type="journal article" date="2015" name="Genome Biol. Evol.">
        <title>Phylogenomic analyses indicate that early fungi evolved digesting cell walls of algal ancestors of land plants.</title>
        <authorList>
            <person name="Chang Y."/>
            <person name="Wang S."/>
            <person name="Sekimoto S."/>
            <person name="Aerts A.L."/>
            <person name="Choi C."/>
            <person name="Clum A."/>
            <person name="LaButti K.M."/>
            <person name="Lindquist E.A."/>
            <person name="Yee Ngan C."/>
            <person name="Ohm R.A."/>
            <person name="Salamov A.A."/>
            <person name="Grigoriev I.V."/>
            <person name="Spatafora J.W."/>
            <person name="Berbee M.L."/>
        </authorList>
    </citation>
    <scope>NUCLEOTIDE SEQUENCE [LARGE SCALE GENOMIC DNA]</scope>
    <source>
        <strain evidence="4 5">JEL478</strain>
    </source>
</reference>
<gene>
    <name evidence="4" type="ORF">M427DRAFT_56338</name>
</gene>
<dbReference type="OrthoDB" id="6380398at2759"/>
<dbReference type="InterPro" id="IPR001254">
    <property type="entry name" value="Trypsin_dom"/>
</dbReference>
<organism evidence="4 5">
    <name type="scientific">Gonapodya prolifera (strain JEL478)</name>
    <name type="common">Monoblepharis prolifera</name>
    <dbReference type="NCBI Taxonomy" id="1344416"/>
    <lineage>
        <taxon>Eukaryota</taxon>
        <taxon>Fungi</taxon>
        <taxon>Fungi incertae sedis</taxon>
        <taxon>Chytridiomycota</taxon>
        <taxon>Chytridiomycota incertae sedis</taxon>
        <taxon>Monoblepharidomycetes</taxon>
        <taxon>Monoblepharidales</taxon>
        <taxon>Gonapodyaceae</taxon>
        <taxon>Gonapodya</taxon>
    </lineage>
</organism>
<dbReference type="Gene3D" id="2.40.10.10">
    <property type="entry name" value="Trypsin-like serine proteases"/>
    <property type="match status" value="1"/>
</dbReference>
<dbReference type="PROSITE" id="PS00135">
    <property type="entry name" value="TRYPSIN_SER"/>
    <property type="match status" value="1"/>
</dbReference>
<dbReference type="InterPro" id="IPR033116">
    <property type="entry name" value="TRYPSIN_SER"/>
</dbReference>
<dbReference type="Pfam" id="PF00089">
    <property type="entry name" value="Trypsin"/>
    <property type="match status" value="1"/>
</dbReference>
<keyword evidence="2 4" id="KW-0645">Protease</keyword>
<sequence length="311" mass="32185">MGRSFRLFAPVLGAIGFLVSAPISLAVRDVAGGVKSSSFIVGGTTVDIALYPYTSYLVSATPNPANPQQFSTSSCTGSLIQNAPVPVVLTAGHCGNNNDGATIRRAYVGAQTTAQPCKAQATCRQMNVINIIPNPNYTGIANPEQVDVTGHDAALWILAPFNETRPITDIPPVVINTDPNVPAVNAPSNAIGWGLTNKGGIQGNETLPTNLQGVTLFVANPFDCEWFFGLSAANRPNLGCIMGGVNTAGQQTAVCQGDSGGPHVVGGVQWGVTSFGPNPCDKANTPAVVTRLSGMATWIQQTLAQINAGQV</sequence>
<dbReference type="InterPro" id="IPR009003">
    <property type="entry name" value="Peptidase_S1_PA"/>
</dbReference>
<name>A0A139AGU8_GONPJ</name>
<dbReference type="AlphaFoldDB" id="A0A139AGU8"/>